<reference evidence="2 3" key="1">
    <citation type="journal article" date="2012" name="Mol. Biol. Evol.">
        <title>Genome reduction and co-evolution between the primary and secondary bacterial symbionts of psyllids.</title>
        <authorList>
            <person name="Sloan D.B."/>
            <person name="Moran N.A."/>
        </authorList>
    </citation>
    <scope>NUCLEOTIDE SEQUENCE [LARGE SCALE GENOMIC DNA]</scope>
    <source>
        <strain evidence="2">Ceuc_S</strain>
    </source>
</reference>
<keyword evidence="1" id="KW-1133">Transmembrane helix</keyword>
<gene>
    <name evidence="2" type="ORF">A359_05200</name>
</gene>
<keyword evidence="1" id="KW-0472">Membrane</keyword>
<feature type="transmembrane region" description="Helical" evidence="1">
    <location>
        <begin position="49"/>
        <end position="72"/>
    </location>
</feature>
<dbReference type="EMBL" id="CP003546">
    <property type="protein sequence ID" value="AFP84912.1"/>
    <property type="molecule type" value="Genomic_DNA"/>
</dbReference>
<keyword evidence="3" id="KW-1185">Reference proteome</keyword>
<dbReference type="HOGENOM" id="CLU_2275496_0_0_6"/>
<dbReference type="AlphaFoldDB" id="J3TFE6"/>
<protein>
    <submittedName>
        <fullName evidence="2">Uncharacterized protein</fullName>
    </submittedName>
</protein>
<evidence type="ECO:0000256" key="1">
    <source>
        <dbReference type="SAM" id="Phobius"/>
    </source>
</evidence>
<dbReference type="KEGG" id="sect:A359_05200"/>
<keyword evidence="1" id="KW-0812">Transmembrane</keyword>
<evidence type="ECO:0000313" key="2">
    <source>
        <dbReference type="EMBL" id="AFP84912.1"/>
    </source>
</evidence>
<organism evidence="2 3">
    <name type="scientific">secondary endosymbiont of Ctenarytaina eucalypti</name>
    <dbReference type="NCBI Taxonomy" id="1199245"/>
    <lineage>
        <taxon>Bacteria</taxon>
        <taxon>Pseudomonadati</taxon>
        <taxon>Pseudomonadota</taxon>
        <taxon>Gammaproteobacteria</taxon>
        <taxon>Enterobacterales</taxon>
        <taxon>Enterobacteriaceae</taxon>
        <taxon>aphid secondary symbionts</taxon>
    </lineage>
</organism>
<accession>J3TFE6</accession>
<sequence length="102" mass="11726">MDHNITSALDMSFLDRAMHYRCAVHDRENDRVCNELNASMTASDTMLKLFVIPSSVILFSALTISISAPYFFYHSYVEIAEYQVFNFMLGKKFSLTLHNCLT</sequence>
<proteinExistence type="predicted"/>
<evidence type="ECO:0000313" key="3">
    <source>
        <dbReference type="Proteomes" id="UP000003936"/>
    </source>
</evidence>
<name>J3TFE6_9ENTR</name>
<dbReference type="Proteomes" id="UP000003936">
    <property type="component" value="Chromosome"/>
</dbReference>